<proteinExistence type="predicted"/>
<comment type="caution">
    <text evidence="2">The sequence shown here is derived from an EMBL/GenBank/DDBJ whole genome shotgun (WGS) entry which is preliminary data.</text>
</comment>
<dbReference type="Proteomes" id="UP000037755">
    <property type="component" value="Unassembled WGS sequence"/>
</dbReference>
<evidence type="ECO:0000256" key="1">
    <source>
        <dbReference type="SAM" id="SignalP"/>
    </source>
</evidence>
<name>A0A0M9VHY3_9FLAO</name>
<dbReference type="AlphaFoldDB" id="A0A0M9VHY3"/>
<evidence type="ECO:0000313" key="3">
    <source>
        <dbReference type="Proteomes" id="UP000037755"/>
    </source>
</evidence>
<keyword evidence="1" id="KW-0732">Signal</keyword>
<evidence type="ECO:0008006" key="4">
    <source>
        <dbReference type="Google" id="ProtNLM"/>
    </source>
</evidence>
<dbReference type="PATRIC" id="fig|1202724.3.peg.1739"/>
<sequence length="105" mass="11361">MKKLLIFLSIAVAGCASVETDTITVTGVVGNSKAGHVINNENGEYILEGVNLDSSYLNKKITVTGRLAYIPNPEPEDKSILVQRRSGTGDYRVIKNTKVILVETP</sequence>
<dbReference type="STRING" id="1202724.AM493_08365"/>
<organism evidence="2 3">
    <name type="scientific">Flavobacterium akiainvivens</name>
    <dbReference type="NCBI Taxonomy" id="1202724"/>
    <lineage>
        <taxon>Bacteria</taxon>
        <taxon>Pseudomonadati</taxon>
        <taxon>Bacteroidota</taxon>
        <taxon>Flavobacteriia</taxon>
        <taxon>Flavobacteriales</taxon>
        <taxon>Flavobacteriaceae</taxon>
        <taxon>Flavobacterium</taxon>
    </lineage>
</organism>
<keyword evidence="3" id="KW-1185">Reference proteome</keyword>
<feature type="signal peptide" evidence="1">
    <location>
        <begin position="1"/>
        <end position="18"/>
    </location>
</feature>
<feature type="chain" id="PRO_5005838982" description="Lipoprotein" evidence="1">
    <location>
        <begin position="19"/>
        <end position="105"/>
    </location>
</feature>
<dbReference type="RefSeq" id="WP_054407535.1">
    <property type="nucleotide sequence ID" value="NZ_FOYA01000007.1"/>
</dbReference>
<accession>A0A0M9VHY3</accession>
<gene>
    <name evidence="2" type="ORF">AM493_08365</name>
</gene>
<evidence type="ECO:0000313" key="2">
    <source>
        <dbReference type="EMBL" id="KOS06052.1"/>
    </source>
</evidence>
<protein>
    <recommendedName>
        <fullName evidence="4">Lipoprotein</fullName>
    </recommendedName>
</protein>
<reference evidence="2 3" key="1">
    <citation type="submission" date="2015-08" db="EMBL/GenBank/DDBJ databases">
        <title>Whole genome sequence of Flavobacterium akiainvivens IK-1T, from decaying Wikstroemia oahuensis, an endemic Hawaiian shrub.</title>
        <authorList>
            <person name="Wan X."/>
            <person name="Hou S."/>
            <person name="Saito J."/>
            <person name="Donachie S."/>
        </authorList>
    </citation>
    <scope>NUCLEOTIDE SEQUENCE [LARGE SCALE GENOMIC DNA]</scope>
    <source>
        <strain evidence="2 3">IK-1</strain>
    </source>
</reference>
<dbReference type="PROSITE" id="PS51257">
    <property type="entry name" value="PROKAR_LIPOPROTEIN"/>
    <property type="match status" value="1"/>
</dbReference>
<dbReference type="EMBL" id="LIYD01000005">
    <property type="protein sequence ID" value="KOS06052.1"/>
    <property type="molecule type" value="Genomic_DNA"/>
</dbReference>